<accession>A0A2A2D7Q8</accession>
<dbReference type="InterPro" id="IPR006311">
    <property type="entry name" value="TAT_signal"/>
</dbReference>
<dbReference type="Pfam" id="PF10901">
    <property type="entry name" value="DUF2690"/>
    <property type="match status" value="1"/>
</dbReference>
<evidence type="ECO:0008006" key="4">
    <source>
        <dbReference type="Google" id="ProtNLM"/>
    </source>
</evidence>
<sequence>MNARRSALATATGLLVLSTAGWAPAAPAAPAPKALVTCEGASCDGADPNQTGCASGRATTLESKSYLGKGIRLRYNPDCRAAWAQLTEGKSGDDALVQDDQGLTYHRPISSGTDTYSPMVSNKDPRKARACVTVPGSGQSCTGYH</sequence>
<proteinExistence type="predicted"/>
<dbReference type="RefSeq" id="WP_095582076.1">
    <property type="nucleotide sequence ID" value="NZ_JAJQQQ010000030.1"/>
</dbReference>
<evidence type="ECO:0000313" key="3">
    <source>
        <dbReference type="Proteomes" id="UP000218944"/>
    </source>
</evidence>
<keyword evidence="3" id="KW-1185">Reference proteome</keyword>
<protein>
    <recommendedName>
        <fullName evidence="4">DUF2690 domain-containing protein</fullName>
    </recommendedName>
</protein>
<gene>
    <name evidence="2" type="ORF">CK936_18505</name>
</gene>
<dbReference type="AlphaFoldDB" id="A0A2A2D7Q8"/>
<comment type="caution">
    <text evidence="2">The sequence shown here is derived from an EMBL/GenBank/DDBJ whole genome shotgun (WGS) entry which is preliminary data.</text>
</comment>
<dbReference type="Proteomes" id="UP000218944">
    <property type="component" value="Unassembled WGS sequence"/>
</dbReference>
<dbReference type="InterPro" id="IPR021224">
    <property type="entry name" value="DUF2690"/>
</dbReference>
<feature type="signal peptide" evidence="1">
    <location>
        <begin position="1"/>
        <end position="25"/>
    </location>
</feature>
<evidence type="ECO:0000256" key="1">
    <source>
        <dbReference type="SAM" id="SignalP"/>
    </source>
</evidence>
<name>A0A2A2D7Q8_9ACTN</name>
<evidence type="ECO:0000313" key="2">
    <source>
        <dbReference type="EMBL" id="PAU47477.1"/>
    </source>
</evidence>
<dbReference type="PROSITE" id="PS51318">
    <property type="entry name" value="TAT"/>
    <property type="match status" value="1"/>
</dbReference>
<organism evidence="2 3">
    <name type="scientific">Streptomyces albireticuli</name>
    <dbReference type="NCBI Taxonomy" id="1940"/>
    <lineage>
        <taxon>Bacteria</taxon>
        <taxon>Bacillati</taxon>
        <taxon>Actinomycetota</taxon>
        <taxon>Actinomycetes</taxon>
        <taxon>Kitasatosporales</taxon>
        <taxon>Streptomycetaceae</taxon>
        <taxon>Streptomyces</taxon>
    </lineage>
</organism>
<feature type="chain" id="PRO_5012787660" description="DUF2690 domain-containing protein" evidence="1">
    <location>
        <begin position="26"/>
        <end position="145"/>
    </location>
</feature>
<reference evidence="2 3" key="1">
    <citation type="submission" date="2017-08" db="EMBL/GenBank/DDBJ databases">
        <title>Genome sequence of Streptomyces albireticuli NRRL B-1670.</title>
        <authorList>
            <person name="Graham D.E."/>
            <person name="Mahan K.M."/>
            <person name="Klingeman D.M."/>
            <person name="Hettich R.L."/>
            <person name="Parry R.J."/>
            <person name="Spain J.C."/>
        </authorList>
    </citation>
    <scope>NUCLEOTIDE SEQUENCE [LARGE SCALE GENOMIC DNA]</scope>
    <source>
        <strain evidence="2 3">NRRL B-1670</strain>
    </source>
</reference>
<keyword evidence="1" id="KW-0732">Signal</keyword>
<dbReference type="EMBL" id="NSJV01000362">
    <property type="protein sequence ID" value="PAU47477.1"/>
    <property type="molecule type" value="Genomic_DNA"/>
</dbReference>